<feature type="compositionally biased region" description="Polar residues" evidence="1">
    <location>
        <begin position="22"/>
        <end position="36"/>
    </location>
</feature>
<feature type="region of interest" description="Disordered" evidence="1">
    <location>
        <begin position="1"/>
        <end position="36"/>
    </location>
</feature>
<organism evidence="2 3">
    <name type="scientific">Dreissena polymorpha</name>
    <name type="common">Zebra mussel</name>
    <name type="synonym">Mytilus polymorpha</name>
    <dbReference type="NCBI Taxonomy" id="45954"/>
    <lineage>
        <taxon>Eukaryota</taxon>
        <taxon>Metazoa</taxon>
        <taxon>Spiralia</taxon>
        <taxon>Lophotrochozoa</taxon>
        <taxon>Mollusca</taxon>
        <taxon>Bivalvia</taxon>
        <taxon>Autobranchia</taxon>
        <taxon>Heteroconchia</taxon>
        <taxon>Euheterodonta</taxon>
        <taxon>Imparidentia</taxon>
        <taxon>Neoheterodontei</taxon>
        <taxon>Myida</taxon>
        <taxon>Dreissenoidea</taxon>
        <taxon>Dreissenidae</taxon>
        <taxon>Dreissena</taxon>
    </lineage>
</organism>
<proteinExistence type="predicted"/>
<gene>
    <name evidence="2" type="ORF">DPMN_189972</name>
</gene>
<dbReference type="EMBL" id="JAIWYP010000010">
    <property type="protein sequence ID" value="KAH3755281.1"/>
    <property type="molecule type" value="Genomic_DNA"/>
</dbReference>
<name>A0A9D4DV16_DREPO</name>
<evidence type="ECO:0000313" key="2">
    <source>
        <dbReference type="EMBL" id="KAH3755281.1"/>
    </source>
</evidence>
<protein>
    <submittedName>
        <fullName evidence="2">Uncharacterized protein</fullName>
    </submittedName>
</protein>
<dbReference type="Proteomes" id="UP000828390">
    <property type="component" value="Unassembled WGS sequence"/>
</dbReference>
<keyword evidence="3" id="KW-1185">Reference proteome</keyword>
<sequence>MGKNDLRTRYNNKGADYRDKNSTQANSPTTTHISTVNPVTSPITTFSNDHINFNNKSSVKWDNKYFTRQRPYNYDSNVARYLNVTDEYSINNFFFVGK</sequence>
<accession>A0A9D4DV16</accession>
<comment type="caution">
    <text evidence="2">The sequence shown here is derived from an EMBL/GenBank/DDBJ whole genome shotgun (WGS) entry which is preliminary data.</text>
</comment>
<reference evidence="2" key="1">
    <citation type="journal article" date="2019" name="bioRxiv">
        <title>The Genome of the Zebra Mussel, Dreissena polymorpha: A Resource for Invasive Species Research.</title>
        <authorList>
            <person name="McCartney M.A."/>
            <person name="Auch B."/>
            <person name="Kono T."/>
            <person name="Mallez S."/>
            <person name="Zhang Y."/>
            <person name="Obille A."/>
            <person name="Becker A."/>
            <person name="Abrahante J.E."/>
            <person name="Garbe J."/>
            <person name="Badalamenti J.P."/>
            <person name="Herman A."/>
            <person name="Mangelson H."/>
            <person name="Liachko I."/>
            <person name="Sullivan S."/>
            <person name="Sone E.D."/>
            <person name="Koren S."/>
            <person name="Silverstein K.A.T."/>
            <person name="Beckman K.B."/>
            <person name="Gohl D.M."/>
        </authorList>
    </citation>
    <scope>NUCLEOTIDE SEQUENCE</scope>
    <source>
        <strain evidence="2">Duluth1</strain>
        <tissue evidence="2">Whole animal</tissue>
    </source>
</reference>
<evidence type="ECO:0000313" key="3">
    <source>
        <dbReference type="Proteomes" id="UP000828390"/>
    </source>
</evidence>
<evidence type="ECO:0000256" key="1">
    <source>
        <dbReference type="SAM" id="MobiDB-lite"/>
    </source>
</evidence>
<dbReference type="AlphaFoldDB" id="A0A9D4DV16"/>
<reference evidence="2" key="2">
    <citation type="submission" date="2020-11" db="EMBL/GenBank/DDBJ databases">
        <authorList>
            <person name="McCartney M.A."/>
            <person name="Auch B."/>
            <person name="Kono T."/>
            <person name="Mallez S."/>
            <person name="Becker A."/>
            <person name="Gohl D.M."/>
            <person name="Silverstein K.A.T."/>
            <person name="Koren S."/>
            <person name="Bechman K.B."/>
            <person name="Herman A."/>
            <person name="Abrahante J.E."/>
            <person name="Garbe J."/>
        </authorList>
    </citation>
    <scope>NUCLEOTIDE SEQUENCE</scope>
    <source>
        <strain evidence="2">Duluth1</strain>
        <tissue evidence="2">Whole animal</tissue>
    </source>
</reference>